<comment type="subcellular location">
    <subcellularLocation>
        <location evidence="11">Cytoplasm</location>
    </subcellularLocation>
</comment>
<dbReference type="InterPro" id="IPR000623">
    <property type="entry name" value="Shikimate_kinase/TSH1"/>
</dbReference>
<evidence type="ECO:0000256" key="1">
    <source>
        <dbReference type="ARBA" id="ARBA00004842"/>
    </source>
</evidence>
<dbReference type="RefSeq" id="WP_119704608.1">
    <property type="nucleotide sequence ID" value="NZ_JBHSOI010000002.1"/>
</dbReference>
<evidence type="ECO:0000313" key="13">
    <source>
        <dbReference type="EMBL" id="REK70010.1"/>
    </source>
</evidence>
<dbReference type="Gene3D" id="3.40.50.300">
    <property type="entry name" value="P-loop containing nucleotide triphosphate hydrolases"/>
    <property type="match status" value="1"/>
</dbReference>
<dbReference type="GO" id="GO:0005524">
    <property type="term" value="F:ATP binding"/>
    <property type="evidence" value="ECO:0007669"/>
    <property type="project" value="UniProtKB-UniRule"/>
</dbReference>
<dbReference type="GO" id="GO:0009423">
    <property type="term" value="P:chorismate biosynthetic process"/>
    <property type="evidence" value="ECO:0007669"/>
    <property type="project" value="UniProtKB-UniRule"/>
</dbReference>
<name>A0A371P3A8_9ACTN</name>
<dbReference type="OrthoDB" id="9800332at2"/>
<comment type="cofactor">
    <cofactor evidence="11">
        <name>Mg(2+)</name>
        <dbReference type="ChEBI" id="CHEBI:18420"/>
    </cofactor>
    <text evidence="11">Binds 1 Mg(2+) ion per subunit.</text>
</comment>
<dbReference type="GO" id="GO:0000287">
    <property type="term" value="F:magnesium ion binding"/>
    <property type="evidence" value="ECO:0007669"/>
    <property type="project" value="UniProtKB-UniRule"/>
</dbReference>
<comment type="subunit">
    <text evidence="11">Monomer.</text>
</comment>
<comment type="caution">
    <text evidence="13">The sequence shown here is derived from an EMBL/GenBank/DDBJ whole genome shotgun (WGS) entry which is preliminary data.</text>
</comment>
<dbReference type="InterPro" id="IPR023000">
    <property type="entry name" value="Shikimate_kinase_CS"/>
</dbReference>
<evidence type="ECO:0000313" key="14">
    <source>
        <dbReference type="Proteomes" id="UP000265581"/>
    </source>
</evidence>
<keyword evidence="4 11" id="KW-0028">Amino-acid biosynthesis</keyword>
<comment type="catalytic activity">
    <reaction evidence="10 11">
        <text>shikimate + ATP = 3-phosphoshikimate + ADP + H(+)</text>
        <dbReference type="Rhea" id="RHEA:13121"/>
        <dbReference type="ChEBI" id="CHEBI:15378"/>
        <dbReference type="ChEBI" id="CHEBI:30616"/>
        <dbReference type="ChEBI" id="CHEBI:36208"/>
        <dbReference type="ChEBI" id="CHEBI:145989"/>
        <dbReference type="ChEBI" id="CHEBI:456216"/>
        <dbReference type="EC" id="2.7.1.71"/>
    </reaction>
</comment>
<evidence type="ECO:0000259" key="12">
    <source>
        <dbReference type="SMART" id="SM00382"/>
    </source>
</evidence>
<feature type="binding site" evidence="11">
    <location>
        <position position="122"/>
    </location>
    <ligand>
        <name>ATP</name>
        <dbReference type="ChEBI" id="CHEBI:30616"/>
    </ligand>
</feature>
<organism evidence="13 14">
    <name type="scientific">Aeromicrobium endophyticum</name>
    <dbReference type="NCBI Taxonomy" id="2292704"/>
    <lineage>
        <taxon>Bacteria</taxon>
        <taxon>Bacillati</taxon>
        <taxon>Actinomycetota</taxon>
        <taxon>Actinomycetes</taxon>
        <taxon>Propionibacteriales</taxon>
        <taxon>Nocardioidaceae</taxon>
        <taxon>Aeromicrobium</taxon>
    </lineage>
</organism>
<feature type="binding site" evidence="11">
    <location>
        <position position="140"/>
    </location>
    <ligand>
        <name>substrate</name>
    </ligand>
</feature>
<keyword evidence="5 11" id="KW-0808">Transferase</keyword>
<dbReference type="EC" id="2.7.1.71" evidence="3 11"/>
<evidence type="ECO:0000256" key="5">
    <source>
        <dbReference type="ARBA" id="ARBA00022679"/>
    </source>
</evidence>
<comment type="caution">
    <text evidence="11">Lacks conserved residue(s) required for the propagation of feature annotation.</text>
</comment>
<evidence type="ECO:0000256" key="7">
    <source>
        <dbReference type="ARBA" id="ARBA00022777"/>
    </source>
</evidence>
<keyword evidence="6 11" id="KW-0547">Nucleotide-binding</keyword>
<dbReference type="EMBL" id="QUBR01000002">
    <property type="protein sequence ID" value="REK70010.1"/>
    <property type="molecule type" value="Genomic_DNA"/>
</dbReference>
<dbReference type="PRINTS" id="PR01100">
    <property type="entry name" value="SHIKIMTKNASE"/>
</dbReference>
<evidence type="ECO:0000256" key="3">
    <source>
        <dbReference type="ARBA" id="ARBA00012154"/>
    </source>
</evidence>
<dbReference type="Pfam" id="PF01202">
    <property type="entry name" value="SKI"/>
    <property type="match status" value="1"/>
</dbReference>
<evidence type="ECO:0000256" key="11">
    <source>
        <dbReference type="HAMAP-Rule" id="MF_00109"/>
    </source>
</evidence>
<feature type="binding site" evidence="11">
    <location>
        <position position="39"/>
    </location>
    <ligand>
        <name>substrate</name>
    </ligand>
</feature>
<dbReference type="SUPFAM" id="SSF52540">
    <property type="entry name" value="P-loop containing nucleoside triphosphate hydrolases"/>
    <property type="match status" value="1"/>
</dbReference>
<keyword evidence="7 11" id="KW-0418">Kinase</keyword>
<evidence type="ECO:0000256" key="2">
    <source>
        <dbReference type="ARBA" id="ARBA00006997"/>
    </source>
</evidence>
<dbReference type="PANTHER" id="PTHR21087">
    <property type="entry name" value="SHIKIMATE KINASE"/>
    <property type="match status" value="1"/>
</dbReference>
<evidence type="ECO:0000256" key="6">
    <source>
        <dbReference type="ARBA" id="ARBA00022741"/>
    </source>
</evidence>
<dbReference type="InterPro" id="IPR027417">
    <property type="entry name" value="P-loop_NTPase"/>
</dbReference>
<feature type="binding site" evidence="11">
    <location>
        <position position="85"/>
    </location>
    <ligand>
        <name>substrate</name>
    </ligand>
</feature>
<comment type="pathway">
    <text evidence="1 11">Metabolic intermediate biosynthesis; chorismate biosynthesis; chorismate from D-erythrose 4-phosphate and phosphoenolpyruvate: step 5/7.</text>
</comment>
<dbReference type="InterPro" id="IPR003593">
    <property type="entry name" value="AAA+_ATPase"/>
</dbReference>
<protein>
    <recommendedName>
        <fullName evidence="3 11">Shikimate kinase</fullName>
        <shortName evidence="11">SK</shortName>
        <ecNumber evidence="3 11">2.7.1.71</ecNumber>
    </recommendedName>
</protein>
<feature type="binding site" evidence="11">
    <location>
        <position position="21"/>
    </location>
    <ligand>
        <name>Mg(2+)</name>
        <dbReference type="ChEBI" id="CHEBI:18420"/>
    </ligand>
</feature>
<dbReference type="CDD" id="cd00464">
    <property type="entry name" value="SK"/>
    <property type="match status" value="1"/>
</dbReference>
<comment type="function">
    <text evidence="11">Catalyzes the specific phosphorylation of the 3-hydroxyl group of shikimic acid using ATP as a cosubstrate.</text>
</comment>
<comment type="similarity">
    <text evidence="2 11">Belongs to the shikimate kinase family.</text>
</comment>
<dbReference type="PANTHER" id="PTHR21087:SF16">
    <property type="entry name" value="SHIKIMATE KINASE 1, CHLOROPLASTIC"/>
    <property type="match status" value="1"/>
</dbReference>
<evidence type="ECO:0000256" key="9">
    <source>
        <dbReference type="ARBA" id="ARBA00023141"/>
    </source>
</evidence>
<dbReference type="PROSITE" id="PS01128">
    <property type="entry name" value="SHIKIMATE_KINASE"/>
    <property type="match status" value="1"/>
</dbReference>
<gene>
    <name evidence="11" type="primary">aroK</name>
    <name evidence="13" type="ORF">DX116_12565</name>
</gene>
<dbReference type="HAMAP" id="MF_00109">
    <property type="entry name" value="Shikimate_kinase"/>
    <property type="match status" value="1"/>
</dbReference>
<proteinExistence type="inferred from homology"/>
<dbReference type="GO" id="GO:0008652">
    <property type="term" value="P:amino acid biosynthetic process"/>
    <property type="evidence" value="ECO:0007669"/>
    <property type="project" value="UniProtKB-KW"/>
</dbReference>
<keyword evidence="8 11" id="KW-0067">ATP-binding</keyword>
<dbReference type="GO" id="GO:0009073">
    <property type="term" value="P:aromatic amino acid family biosynthetic process"/>
    <property type="evidence" value="ECO:0007669"/>
    <property type="project" value="UniProtKB-KW"/>
</dbReference>
<evidence type="ECO:0000256" key="8">
    <source>
        <dbReference type="ARBA" id="ARBA00022840"/>
    </source>
</evidence>
<keyword evidence="11" id="KW-0963">Cytoplasm</keyword>
<evidence type="ECO:0000256" key="10">
    <source>
        <dbReference type="ARBA" id="ARBA00048567"/>
    </source>
</evidence>
<keyword evidence="11" id="KW-0460">Magnesium</keyword>
<feature type="binding site" evidence="11">
    <location>
        <begin position="17"/>
        <end position="22"/>
    </location>
    <ligand>
        <name>ATP</name>
        <dbReference type="ChEBI" id="CHEBI:30616"/>
    </ligand>
</feature>
<reference evidence="13 14" key="1">
    <citation type="submission" date="2018-08" db="EMBL/GenBank/DDBJ databases">
        <title>Aeromicrobium sp. M2KJ-4, whole genome shotgun sequence.</title>
        <authorList>
            <person name="Tuo L."/>
        </authorList>
    </citation>
    <scope>NUCLEOTIDE SEQUENCE [LARGE SCALE GENOMIC DNA]</scope>
    <source>
        <strain evidence="13 14">M2KJ-4</strain>
    </source>
</reference>
<dbReference type="GO" id="GO:0004765">
    <property type="term" value="F:shikimate kinase activity"/>
    <property type="evidence" value="ECO:0007669"/>
    <property type="project" value="UniProtKB-UniRule"/>
</dbReference>
<evidence type="ECO:0000256" key="4">
    <source>
        <dbReference type="ARBA" id="ARBA00022605"/>
    </source>
</evidence>
<dbReference type="GO" id="GO:0005829">
    <property type="term" value="C:cytosol"/>
    <property type="evidence" value="ECO:0007669"/>
    <property type="project" value="TreeGrafter"/>
</dbReference>
<dbReference type="AlphaFoldDB" id="A0A371P3A8"/>
<dbReference type="UniPathway" id="UPA00053">
    <property type="reaction ID" value="UER00088"/>
</dbReference>
<accession>A0A371P3A8</accession>
<keyword evidence="9 11" id="KW-0057">Aromatic amino acid biosynthesis</keyword>
<keyword evidence="11" id="KW-0479">Metal-binding</keyword>
<dbReference type="InterPro" id="IPR031322">
    <property type="entry name" value="Shikimate/glucono_kinase"/>
</dbReference>
<keyword evidence="14" id="KW-1185">Reference proteome</keyword>
<dbReference type="SMART" id="SM00382">
    <property type="entry name" value="AAA"/>
    <property type="match status" value="1"/>
</dbReference>
<feature type="domain" description="AAA+ ATPase" evidence="12">
    <location>
        <begin position="6"/>
        <end position="173"/>
    </location>
</feature>
<feature type="binding site" evidence="11">
    <location>
        <position position="63"/>
    </location>
    <ligand>
        <name>substrate</name>
    </ligand>
</feature>
<sequence>MTTTRPGPVVVLVGPPGAGKSTVARRLSERLGVGFRDTDHDIEQHVGTSVQDVFVDHGEAHFRTLEEQAVARALDEHEGVLALGGGAVLSEATRELLKRHRVVFLDVGLAAGVKRAGVNGNRPLLLGNVRGRLKALMDHRRPLYEEVATYTIVTDTLDAAAVTDRALQLIQEDPA</sequence>
<dbReference type="Proteomes" id="UP000265581">
    <property type="component" value="Unassembled WGS sequence"/>
</dbReference>